<dbReference type="Proteomes" id="UP000001861">
    <property type="component" value="Unassembled WGS sequence"/>
</dbReference>
<dbReference type="GO" id="GO:0008235">
    <property type="term" value="F:metalloexopeptidase activity"/>
    <property type="evidence" value="ECO:0007669"/>
    <property type="project" value="InterPro"/>
</dbReference>
<dbReference type="EMBL" id="AACS02000002">
    <property type="protein sequence ID" value="EAU80838.1"/>
    <property type="molecule type" value="Genomic_DNA"/>
</dbReference>
<keyword evidence="9 10" id="KW-0862">Zinc</keyword>
<comment type="caution">
    <text evidence="13">The sequence shown here is derived from an EMBL/GenBank/DDBJ whole genome shotgun (WGS) entry which is preliminary data.</text>
</comment>
<comment type="similarity">
    <text evidence="2">Belongs to the peptidase M28 family. M28B subfamily.</text>
</comment>
<dbReference type="KEGG" id="cci:CC1G_04948"/>
<dbReference type="InterPro" id="IPR041756">
    <property type="entry name" value="M28_SGAP-like"/>
</dbReference>
<dbReference type="GO" id="GO:0046872">
    <property type="term" value="F:metal ion binding"/>
    <property type="evidence" value="ECO:0007669"/>
    <property type="project" value="UniProtKB-KW"/>
</dbReference>
<keyword evidence="6 10" id="KW-0479">Metal-binding</keyword>
<dbReference type="GO" id="GO:0006508">
    <property type="term" value="P:proteolysis"/>
    <property type="evidence" value="ECO:0007669"/>
    <property type="project" value="UniProtKB-KW"/>
</dbReference>
<evidence type="ECO:0000256" key="9">
    <source>
        <dbReference type="ARBA" id="ARBA00022833"/>
    </source>
</evidence>
<comment type="similarity">
    <text evidence="3">Belongs to the peptidase M28 family. M28A subfamily.</text>
</comment>
<evidence type="ECO:0000313" key="13">
    <source>
        <dbReference type="EMBL" id="EAU80838.1"/>
    </source>
</evidence>
<feature type="signal peptide" evidence="10">
    <location>
        <begin position="1"/>
        <end position="20"/>
    </location>
</feature>
<name>A8PFN5_COPC7</name>
<evidence type="ECO:0000256" key="7">
    <source>
        <dbReference type="ARBA" id="ARBA00022729"/>
    </source>
</evidence>
<evidence type="ECO:0000256" key="3">
    <source>
        <dbReference type="ARBA" id="ARBA00005957"/>
    </source>
</evidence>
<dbReference type="CDD" id="cd03876">
    <property type="entry name" value="M28_SGAP_like"/>
    <property type="match status" value="1"/>
</dbReference>
<evidence type="ECO:0000256" key="5">
    <source>
        <dbReference type="ARBA" id="ARBA00022670"/>
    </source>
</evidence>
<feature type="chain" id="PRO_5005122023" description="Peptide hydrolase" evidence="10">
    <location>
        <begin position="21"/>
        <end position="505"/>
    </location>
</feature>
<sequence>MKFSHLLSLVALSLTLTSSAQDVNADVDTDVEAQGRPGTPVTRLPLVDSKQLQRRISRRALFRHAQQLQRFAELSDRRPNRAFGSKGHNATVAWIKRLLDDTGYYDTYLETLPYQYAESDSQFSVVGGETYPTKSFFYAVSGNVTAPLYALDSFGCSADDFPEEVEGKLVLISRGECTYGFKVAYAGAAKAAGVIVHNDLDPELSGGSLGGVTRPEGPYVPVGSISGVAGRALRERLEAGEEIMGKLDAYGMVEQRYSSNLIATTKHGDKNNIVFSGAHSDSVPSGPGINDDGSGTIANLEIALQLTKFRVNNAVRFGWWTAEEFGLIGSAYHVRNLPSAEREKIALYLNFDMIASPNSGYLIYDGDGDTFNIPGPAGSAQIERLYEDFFKERELVSKPTNFSGRSDYGPFLEYGIPCGGLFTGAEGIKSREGAEWWGGDAGVAYDECYHMHSHSIATYARSLRGIPREPREVGIQSEKKLLHVDTLSYEERRHYGCNNHEVSWE</sequence>
<keyword evidence="8 10" id="KW-0378">Hydrolase</keyword>
<dbReference type="PANTHER" id="PTHR12147:SF26">
    <property type="entry name" value="PEPTIDASE M28 DOMAIN-CONTAINING PROTEIN"/>
    <property type="match status" value="1"/>
</dbReference>
<evidence type="ECO:0000259" key="12">
    <source>
        <dbReference type="Pfam" id="PF04389"/>
    </source>
</evidence>
<evidence type="ECO:0000313" key="14">
    <source>
        <dbReference type="Proteomes" id="UP000001861"/>
    </source>
</evidence>
<dbReference type="PANTHER" id="PTHR12147">
    <property type="entry name" value="METALLOPEPTIDASE M28 FAMILY MEMBER"/>
    <property type="match status" value="1"/>
</dbReference>
<evidence type="ECO:0000259" key="11">
    <source>
        <dbReference type="Pfam" id="PF02225"/>
    </source>
</evidence>
<dbReference type="VEuPathDB" id="FungiDB:CC1G_04948"/>
<dbReference type="InterPro" id="IPR003137">
    <property type="entry name" value="PA_domain"/>
</dbReference>
<dbReference type="FunFam" id="3.40.630.10:FF:000054">
    <property type="entry name" value="Peptide hydrolase"/>
    <property type="match status" value="1"/>
</dbReference>
<feature type="domain" description="Peptidase M28" evidence="12">
    <location>
        <begin position="260"/>
        <end position="454"/>
    </location>
</feature>
<keyword evidence="7 10" id="KW-0732">Signal</keyword>
<dbReference type="InterPro" id="IPR045175">
    <property type="entry name" value="M28_fam"/>
</dbReference>
<evidence type="ECO:0000256" key="1">
    <source>
        <dbReference type="ARBA" id="ARBA00001947"/>
    </source>
</evidence>
<protein>
    <recommendedName>
        <fullName evidence="10">Peptide hydrolase</fullName>
        <ecNumber evidence="10">3.4.-.-</ecNumber>
    </recommendedName>
</protein>
<dbReference type="GO" id="GO:0004177">
    <property type="term" value="F:aminopeptidase activity"/>
    <property type="evidence" value="ECO:0007669"/>
    <property type="project" value="UniProtKB-KW"/>
</dbReference>
<dbReference type="Pfam" id="PF04389">
    <property type="entry name" value="Peptidase_M28"/>
    <property type="match status" value="1"/>
</dbReference>
<keyword evidence="4" id="KW-0031">Aminopeptidase</keyword>
<dbReference type="Gene3D" id="3.40.630.10">
    <property type="entry name" value="Zn peptidases"/>
    <property type="match status" value="1"/>
</dbReference>
<dbReference type="RefSeq" id="XP_001841104.1">
    <property type="nucleotide sequence ID" value="XM_001841052.1"/>
</dbReference>
<dbReference type="InterPro" id="IPR007484">
    <property type="entry name" value="Peptidase_M28"/>
</dbReference>
<evidence type="ECO:0000256" key="2">
    <source>
        <dbReference type="ARBA" id="ARBA00005634"/>
    </source>
</evidence>
<comment type="cofactor">
    <cofactor evidence="1">
        <name>Zn(2+)</name>
        <dbReference type="ChEBI" id="CHEBI:29105"/>
    </cofactor>
</comment>
<dbReference type="Gene3D" id="3.50.30.30">
    <property type="match status" value="1"/>
</dbReference>
<dbReference type="InParanoid" id="A8PFN5"/>
<dbReference type="AlphaFoldDB" id="A8PFN5"/>
<accession>A8PFN5</accession>
<proteinExistence type="inferred from homology"/>
<gene>
    <name evidence="13" type="ORF">CC1G_04948</name>
</gene>
<keyword evidence="14" id="KW-1185">Reference proteome</keyword>
<dbReference type="Pfam" id="PF02225">
    <property type="entry name" value="PA"/>
    <property type="match status" value="1"/>
</dbReference>
<dbReference type="EC" id="3.4.-.-" evidence="10"/>
<keyword evidence="5 10" id="KW-0645">Protease</keyword>
<evidence type="ECO:0000256" key="10">
    <source>
        <dbReference type="RuleBase" id="RU361240"/>
    </source>
</evidence>
<organism evidence="13 14">
    <name type="scientific">Coprinopsis cinerea (strain Okayama-7 / 130 / ATCC MYA-4618 / FGSC 9003)</name>
    <name type="common">Inky cap fungus</name>
    <name type="synonym">Hormographiella aspergillata</name>
    <dbReference type="NCBI Taxonomy" id="240176"/>
    <lineage>
        <taxon>Eukaryota</taxon>
        <taxon>Fungi</taxon>
        <taxon>Dikarya</taxon>
        <taxon>Basidiomycota</taxon>
        <taxon>Agaricomycotina</taxon>
        <taxon>Agaricomycetes</taxon>
        <taxon>Agaricomycetidae</taxon>
        <taxon>Agaricales</taxon>
        <taxon>Agaricineae</taxon>
        <taxon>Psathyrellaceae</taxon>
        <taxon>Coprinopsis</taxon>
    </lineage>
</organism>
<evidence type="ECO:0000256" key="6">
    <source>
        <dbReference type="ARBA" id="ARBA00022723"/>
    </source>
</evidence>
<dbReference type="OMA" id="SRGTCEF"/>
<dbReference type="InterPro" id="IPR046450">
    <property type="entry name" value="PA_dom_sf"/>
</dbReference>
<feature type="domain" description="PA" evidence="11">
    <location>
        <begin position="144"/>
        <end position="233"/>
    </location>
</feature>
<dbReference type="SUPFAM" id="SSF53187">
    <property type="entry name" value="Zn-dependent exopeptidases"/>
    <property type="match status" value="1"/>
</dbReference>
<reference evidence="13 14" key="1">
    <citation type="journal article" date="2010" name="Proc. Natl. Acad. Sci. U.S.A.">
        <title>Insights into evolution of multicellular fungi from the assembled chromosomes of the mushroom Coprinopsis cinerea (Coprinus cinereus).</title>
        <authorList>
            <person name="Stajich J.E."/>
            <person name="Wilke S.K."/>
            <person name="Ahren D."/>
            <person name="Au C.H."/>
            <person name="Birren B.W."/>
            <person name="Borodovsky M."/>
            <person name="Burns C."/>
            <person name="Canback B."/>
            <person name="Casselton L.A."/>
            <person name="Cheng C.K."/>
            <person name="Deng J."/>
            <person name="Dietrich F.S."/>
            <person name="Fargo D.C."/>
            <person name="Farman M.L."/>
            <person name="Gathman A.C."/>
            <person name="Goldberg J."/>
            <person name="Guigo R."/>
            <person name="Hoegger P.J."/>
            <person name="Hooker J.B."/>
            <person name="Huggins A."/>
            <person name="James T.Y."/>
            <person name="Kamada T."/>
            <person name="Kilaru S."/>
            <person name="Kodira C."/>
            <person name="Kues U."/>
            <person name="Kupfer D."/>
            <person name="Kwan H.S."/>
            <person name="Lomsadze A."/>
            <person name="Li W."/>
            <person name="Lilly W.W."/>
            <person name="Ma L.J."/>
            <person name="Mackey A.J."/>
            <person name="Manning G."/>
            <person name="Martin F."/>
            <person name="Muraguchi H."/>
            <person name="Natvig D.O."/>
            <person name="Palmerini H."/>
            <person name="Ramesh M.A."/>
            <person name="Rehmeyer C.J."/>
            <person name="Roe B.A."/>
            <person name="Shenoy N."/>
            <person name="Stanke M."/>
            <person name="Ter-Hovhannisyan V."/>
            <person name="Tunlid A."/>
            <person name="Velagapudi R."/>
            <person name="Vision T.J."/>
            <person name="Zeng Q."/>
            <person name="Zolan M.E."/>
            <person name="Pukkila P.J."/>
        </authorList>
    </citation>
    <scope>NUCLEOTIDE SEQUENCE [LARGE SCALE GENOMIC DNA]</scope>
    <source>
        <strain evidence="14">Okayama-7 / 130 / ATCC MYA-4618 / FGSC 9003</strain>
    </source>
</reference>
<evidence type="ECO:0000256" key="8">
    <source>
        <dbReference type="ARBA" id="ARBA00022801"/>
    </source>
</evidence>
<dbReference type="GeneID" id="6017772"/>
<dbReference type="OrthoDB" id="10013407at2759"/>
<dbReference type="eggNOG" id="KOG2195">
    <property type="taxonomic scope" value="Eukaryota"/>
</dbReference>
<dbReference type="SUPFAM" id="SSF52025">
    <property type="entry name" value="PA domain"/>
    <property type="match status" value="1"/>
</dbReference>
<evidence type="ECO:0000256" key="4">
    <source>
        <dbReference type="ARBA" id="ARBA00022438"/>
    </source>
</evidence>